<sequence length="254" mass="27935">MARPEPAVSVSGSRRHGFIVPSMFLSLILFLSSTSISTVYGNNTDSKVGMAIYYETLCPYSSDFIVNGLNPQLFTNGLISIVNLKLLPYGNAHVGPNATITCQHGPSECLLNAVEACAIDIWPDLRDHFPLIYCIEELVQERNYTQWKSCFNQLGLDATAISECYTNGRGKKLELGYAAETNALQPPHQYVPWVVVNGEPLYDDYEDFVSYVCKAYSGTSLPEACSNTTVNPASLMMSMKKASRVCRRTATAAT</sequence>
<gene>
    <name evidence="1" type="ORF">MLD38_011506</name>
</gene>
<dbReference type="Proteomes" id="UP001057402">
    <property type="component" value="Chromosome 4"/>
</dbReference>
<evidence type="ECO:0000313" key="2">
    <source>
        <dbReference type="Proteomes" id="UP001057402"/>
    </source>
</evidence>
<reference evidence="2" key="1">
    <citation type="journal article" date="2023" name="Front. Plant Sci.">
        <title>Chromosomal-level genome assembly of Melastoma candidum provides insights into trichome evolution.</title>
        <authorList>
            <person name="Zhong Y."/>
            <person name="Wu W."/>
            <person name="Sun C."/>
            <person name="Zou P."/>
            <person name="Liu Y."/>
            <person name="Dai S."/>
            <person name="Zhou R."/>
        </authorList>
    </citation>
    <scope>NUCLEOTIDE SEQUENCE [LARGE SCALE GENOMIC DNA]</scope>
</reference>
<comment type="caution">
    <text evidence="1">The sequence shown here is derived from an EMBL/GenBank/DDBJ whole genome shotgun (WGS) entry which is preliminary data.</text>
</comment>
<protein>
    <submittedName>
        <fullName evidence="1">Uncharacterized protein</fullName>
    </submittedName>
</protein>
<keyword evidence="2" id="KW-1185">Reference proteome</keyword>
<organism evidence="1 2">
    <name type="scientific">Melastoma candidum</name>
    <dbReference type="NCBI Taxonomy" id="119954"/>
    <lineage>
        <taxon>Eukaryota</taxon>
        <taxon>Viridiplantae</taxon>
        <taxon>Streptophyta</taxon>
        <taxon>Embryophyta</taxon>
        <taxon>Tracheophyta</taxon>
        <taxon>Spermatophyta</taxon>
        <taxon>Magnoliopsida</taxon>
        <taxon>eudicotyledons</taxon>
        <taxon>Gunneridae</taxon>
        <taxon>Pentapetalae</taxon>
        <taxon>rosids</taxon>
        <taxon>malvids</taxon>
        <taxon>Myrtales</taxon>
        <taxon>Melastomataceae</taxon>
        <taxon>Melastomatoideae</taxon>
        <taxon>Melastomateae</taxon>
        <taxon>Melastoma</taxon>
    </lineage>
</organism>
<name>A0ACB9R3A8_9MYRT</name>
<accession>A0ACB9R3A8</accession>
<evidence type="ECO:0000313" key="1">
    <source>
        <dbReference type="EMBL" id="KAI4373375.1"/>
    </source>
</evidence>
<proteinExistence type="predicted"/>
<dbReference type="EMBL" id="CM042883">
    <property type="protein sequence ID" value="KAI4373375.1"/>
    <property type="molecule type" value="Genomic_DNA"/>
</dbReference>